<name>A0ABS7ZBE7_9SPHI</name>
<evidence type="ECO:0000256" key="2">
    <source>
        <dbReference type="ARBA" id="ARBA00022603"/>
    </source>
</evidence>
<dbReference type="EMBL" id="JADEYP010000028">
    <property type="protein sequence ID" value="MCA5006205.1"/>
    <property type="molecule type" value="Genomic_DNA"/>
</dbReference>
<organism evidence="8 9">
    <name type="scientific">Sphingobacterium bovistauri</name>
    <dbReference type="NCBI Taxonomy" id="2781959"/>
    <lineage>
        <taxon>Bacteria</taxon>
        <taxon>Pseudomonadati</taxon>
        <taxon>Bacteroidota</taxon>
        <taxon>Sphingobacteriia</taxon>
        <taxon>Sphingobacteriales</taxon>
        <taxon>Sphingobacteriaceae</taxon>
        <taxon>Sphingobacterium</taxon>
    </lineage>
</organism>
<dbReference type="CDD" id="cd02440">
    <property type="entry name" value="AdoMet_MTases"/>
    <property type="match status" value="1"/>
</dbReference>
<keyword evidence="5 6" id="KW-0819">tRNA processing</keyword>
<dbReference type="PANTHER" id="PTHR47739:SF1">
    <property type="entry name" value="TRNA1(VAL) (ADENINE(37)-N6)-METHYLTRANSFERASE"/>
    <property type="match status" value="1"/>
</dbReference>
<dbReference type="InterPro" id="IPR007848">
    <property type="entry name" value="Small_mtfrase_dom"/>
</dbReference>
<accession>A0ABS7ZBE7</accession>
<evidence type="ECO:0000313" key="8">
    <source>
        <dbReference type="EMBL" id="MCA5006205.1"/>
    </source>
</evidence>
<proteinExistence type="inferred from homology"/>
<dbReference type="RefSeq" id="WP_225554567.1">
    <property type="nucleotide sequence ID" value="NZ_JADEYP010000028.1"/>
</dbReference>
<dbReference type="InterPro" id="IPR022882">
    <property type="entry name" value="tRNA_adenine-N6_MeTrfase"/>
</dbReference>
<keyword evidence="4 6" id="KW-0949">S-adenosyl-L-methionine</keyword>
<evidence type="ECO:0000313" key="9">
    <source>
        <dbReference type="Proteomes" id="UP001165302"/>
    </source>
</evidence>
<keyword evidence="3 6" id="KW-0808">Transferase</keyword>
<dbReference type="PRINTS" id="PR00507">
    <property type="entry name" value="N12N6MTFRASE"/>
</dbReference>
<dbReference type="HAMAP" id="MF_01872">
    <property type="entry name" value="tRNA_methyltr_YfiC"/>
    <property type="match status" value="1"/>
</dbReference>
<protein>
    <recommendedName>
        <fullName evidence="6">tRNA1(Val) (adenine(37)-N6)-methyltransferase</fullName>
        <ecNumber evidence="6">2.1.1.223</ecNumber>
    </recommendedName>
    <alternativeName>
        <fullName evidence="6">tRNA m6A37 methyltransferase</fullName>
    </alternativeName>
</protein>
<comment type="catalytic activity">
    <reaction evidence="6">
        <text>adenosine(37) in tRNA1(Val) + S-adenosyl-L-methionine = N(6)-methyladenosine(37) in tRNA1(Val) + S-adenosyl-L-homocysteine + H(+)</text>
        <dbReference type="Rhea" id="RHEA:43160"/>
        <dbReference type="Rhea" id="RHEA-COMP:10369"/>
        <dbReference type="Rhea" id="RHEA-COMP:10370"/>
        <dbReference type="ChEBI" id="CHEBI:15378"/>
        <dbReference type="ChEBI" id="CHEBI:57856"/>
        <dbReference type="ChEBI" id="CHEBI:59789"/>
        <dbReference type="ChEBI" id="CHEBI:74411"/>
        <dbReference type="ChEBI" id="CHEBI:74449"/>
        <dbReference type="EC" id="2.1.1.223"/>
    </reaction>
</comment>
<dbReference type="SUPFAM" id="SSF53335">
    <property type="entry name" value="S-adenosyl-L-methionine-dependent methyltransferases"/>
    <property type="match status" value="1"/>
</dbReference>
<comment type="similarity">
    <text evidence="6">Belongs to the methyltransferase superfamily. tRNA (adenine-N(6)-)-methyltransferase family.</text>
</comment>
<dbReference type="InterPro" id="IPR050210">
    <property type="entry name" value="tRNA_Adenine-N(6)_MTase"/>
</dbReference>
<dbReference type="InterPro" id="IPR002052">
    <property type="entry name" value="DNA_methylase_N6_adenine_CS"/>
</dbReference>
<dbReference type="PANTHER" id="PTHR47739">
    <property type="entry name" value="TRNA1(VAL) (ADENINE(37)-N6)-METHYLTRANSFERASE"/>
    <property type="match status" value="1"/>
</dbReference>
<feature type="domain" description="Methyltransferase small" evidence="7">
    <location>
        <begin position="31"/>
        <end position="133"/>
    </location>
</feature>
<dbReference type="Proteomes" id="UP001165302">
    <property type="component" value="Unassembled WGS sequence"/>
</dbReference>
<keyword evidence="9" id="KW-1185">Reference proteome</keyword>
<sequence>MGSVFRFKEFEINQQGCAMKINTDGVLLGALISSKHPLRILDIGTGTGVIAIMLAQQFPHTIVDAVEIDEDAYKASRLNFENSKFTSRLNAILGSFETMKSVEKYDLIVSNPPFYTNSLHNPDARKKLARHADFDFFDKLLVFANENISDHGQLTLILPVELAEYIAAEGEKIGLHIVKKILIKSFEETEVIRHIITLSKLRTEISTEEFIIYESQGVYSDGYRILLKPFFLAF</sequence>
<evidence type="ECO:0000256" key="4">
    <source>
        <dbReference type="ARBA" id="ARBA00022691"/>
    </source>
</evidence>
<evidence type="ECO:0000256" key="5">
    <source>
        <dbReference type="ARBA" id="ARBA00022694"/>
    </source>
</evidence>
<comment type="function">
    <text evidence="6">Specifically methylates the adenine in position 37 of tRNA(1)(Val) (anticodon cmo5UAC).</text>
</comment>
<dbReference type="GO" id="GO:0008168">
    <property type="term" value="F:methyltransferase activity"/>
    <property type="evidence" value="ECO:0007669"/>
    <property type="project" value="UniProtKB-KW"/>
</dbReference>
<dbReference type="GO" id="GO:0032259">
    <property type="term" value="P:methylation"/>
    <property type="evidence" value="ECO:0007669"/>
    <property type="project" value="UniProtKB-KW"/>
</dbReference>
<keyword evidence="1 6" id="KW-0963">Cytoplasm</keyword>
<dbReference type="PROSITE" id="PS00092">
    <property type="entry name" value="N6_MTASE"/>
    <property type="match status" value="1"/>
</dbReference>
<evidence type="ECO:0000256" key="1">
    <source>
        <dbReference type="ARBA" id="ARBA00022490"/>
    </source>
</evidence>
<gene>
    <name evidence="8" type="ORF">IPZ78_13705</name>
</gene>
<keyword evidence="2 6" id="KW-0489">Methyltransferase</keyword>
<dbReference type="InterPro" id="IPR029063">
    <property type="entry name" value="SAM-dependent_MTases_sf"/>
</dbReference>
<evidence type="ECO:0000256" key="6">
    <source>
        <dbReference type="HAMAP-Rule" id="MF_01872"/>
    </source>
</evidence>
<reference evidence="8" key="1">
    <citation type="submission" date="2020-10" db="EMBL/GenBank/DDBJ databases">
        <authorList>
            <person name="Lu T."/>
            <person name="Wang Q."/>
            <person name="Han X."/>
        </authorList>
    </citation>
    <scope>NUCLEOTIDE SEQUENCE</scope>
    <source>
        <strain evidence="8">WQ 366</strain>
    </source>
</reference>
<comment type="subcellular location">
    <subcellularLocation>
        <location evidence="6">Cytoplasm</location>
    </subcellularLocation>
</comment>
<dbReference type="Gene3D" id="3.40.50.150">
    <property type="entry name" value="Vaccinia Virus protein VP39"/>
    <property type="match status" value="1"/>
</dbReference>
<comment type="caution">
    <text evidence="8">The sequence shown here is derived from an EMBL/GenBank/DDBJ whole genome shotgun (WGS) entry which is preliminary data.</text>
</comment>
<evidence type="ECO:0000256" key="3">
    <source>
        <dbReference type="ARBA" id="ARBA00022679"/>
    </source>
</evidence>
<dbReference type="EC" id="2.1.1.223" evidence="6"/>
<evidence type="ECO:0000259" key="7">
    <source>
        <dbReference type="Pfam" id="PF05175"/>
    </source>
</evidence>
<dbReference type="Pfam" id="PF05175">
    <property type="entry name" value="MTS"/>
    <property type="match status" value="1"/>
</dbReference>